<protein>
    <submittedName>
        <fullName evidence="1">Uncharacterized protein</fullName>
    </submittedName>
</protein>
<name>A0ABP1F929_9FLAO</name>
<comment type="caution">
    <text evidence="1">The sequence shown here is derived from an EMBL/GenBank/DDBJ whole genome shotgun (WGS) entry which is preliminary data.</text>
</comment>
<proteinExistence type="predicted"/>
<sequence>MKYLLKIIIVILFLGTQPIFSQDKNITGFDEIIYRASTRGTSIMVKVHPNKVQFKNNEKDNEFKISNYNQKKIVNLLNKLNLKEIHNLKAPTNNRASDKSLHATITINTNGKTYKSATFDADNPPKELKSLLKEVCSLGKPE</sequence>
<keyword evidence="2" id="KW-1185">Reference proteome</keyword>
<gene>
    <name evidence="1" type="ORF">T190115A13A_20162</name>
</gene>
<dbReference type="EMBL" id="CAXJRC010000022">
    <property type="protein sequence ID" value="CAL2106882.1"/>
    <property type="molecule type" value="Genomic_DNA"/>
</dbReference>
<reference evidence="1 2" key="1">
    <citation type="submission" date="2024-05" db="EMBL/GenBank/DDBJ databases">
        <authorList>
            <person name="Duchaud E."/>
        </authorList>
    </citation>
    <scope>NUCLEOTIDE SEQUENCE [LARGE SCALE GENOMIC DNA]</scope>
    <source>
        <strain evidence="1">Ena-SAMPLE-TAB-13-05-2024-13:56:06:370-140305</strain>
    </source>
</reference>
<dbReference type="Proteomes" id="UP001497602">
    <property type="component" value="Unassembled WGS sequence"/>
</dbReference>
<dbReference type="RefSeq" id="WP_348738593.1">
    <property type="nucleotide sequence ID" value="NZ_CAXJRC010000022.1"/>
</dbReference>
<evidence type="ECO:0000313" key="1">
    <source>
        <dbReference type="EMBL" id="CAL2106882.1"/>
    </source>
</evidence>
<accession>A0ABP1F929</accession>
<organism evidence="1 2">
    <name type="scientific">Tenacibaculum vairaonense</name>
    <dbReference type="NCBI Taxonomy" id="3137860"/>
    <lineage>
        <taxon>Bacteria</taxon>
        <taxon>Pseudomonadati</taxon>
        <taxon>Bacteroidota</taxon>
        <taxon>Flavobacteriia</taxon>
        <taxon>Flavobacteriales</taxon>
        <taxon>Flavobacteriaceae</taxon>
        <taxon>Tenacibaculum</taxon>
    </lineage>
</organism>
<evidence type="ECO:0000313" key="2">
    <source>
        <dbReference type="Proteomes" id="UP001497602"/>
    </source>
</evidence>